<reference evidence="3" key="1">
    <citation type="journal article" date="2019" name="Int. J. Syst. Evol. Microbiol.">
        <title>The Global Catalogue of Microorganisms (GCM) 10K type strain sequencing project: providing services to taxonomists for standard genome sequencing and annotation.</title>
        <authorList>
            <consortium name="The Broad Institute Genomics Platform"/>
            <consortium name="The Broad Institute Genome Sequencing Center for Infectious Disease"/>
            <person name="Wu L."/>
            <person name="Ma J."/>
        </authorList>
    </citation>
    <scope>NUCLEOTIDE SEQUENCE [LARGE SCALE GENOMIC DNA]</scope>
    <source>
        <strain evidence="3">CGMCC 1.15420</strain>
    </source>
</reference>
<evidence type="ECO:0000256" key="1">
    <source>
        <dbReference type="SAM" id="Phobius"/>
    </source>
</evidence>
<evidence type="ECO:0000313" key="3">
    <source>
        <dbReference type="Proteomes" id="UP000608420"/>
    </source>
</evidence>
<keyword evidence="1" id="KW-0812">Transmembrane</keyword>
<feature type="transmembrane region" description="Helical" evidence="1">
    <location>
        <begin position="7"/>
        <end position="26"/>
    </location>
</feature>
<keyword evidence="1" id="KW-1133">Transmembrane helix</keyword>
<feature type="transmembrane region" description="Helical" evidence="1">
    <location>
        <begin position="76"/>
        <end position="97"/>
    </location>
</feature>
<comment type="caution">
    <text evidence="2">The sequence shown here is derived from an EMBL/GenBank/DDBJ whole genome shotgun (WGS) entry which is preliminary data.</text>
</comment>
<sequence length="143" mass="16149">MVKFLKLNGLSTLYGLHFAIQIELLMNTYRLARVTEMDLAKANTMIGWTVLLIWIATSFLMYGLTKVLLGSRKIKFWTSVLWIPYAAAVIYAFGSLFPITDRGEMPSPVMGLILIGAAFLYPFYIILINMLSFIRSEDVPKSG</sequence>
<evidence type="ECO:0000313" key="2">
    <source>
        <dbReference type="EMBL" id="GGF99126.1"/>
    </source>
</evidence>
<accession>A0ABQ1VTY5</accession>
<protein>
    <submittedName>
        <fullName evidence="2">Uncharacterized protein</fullName>
    </submittedName>
</protein>
<organism evidence="2 3">
    <name type="scientific">Paenibacillus aceti</name>
    <dbReference type="NCBI Taxonomy" id="1820010"/>
    <lineage>
        <taxon>Bacteria</taxon>
        <taxon>Bacillati</taxon>
        <taxon>Bacillota</taxon>
        <taxon>Bacilli</taxon>
        <taxon>Bacillales</taxon>
        <taxon>Paenibacillaceae</taxon>
        <taxon>Paenibacillus</taxon>
    </lineage>
</organism>
<feature type="transmembrane region" description="Helical" evidence="1">
    <location>
        <begin position="46"/>
        <end position="64"/>
    </location>
</feature>
<dbReference type="Proteomes" id="UP000608420">
    <property type="component" value="Unassembled WGS sequence"/>
</dbReference>
<dbReference type="EMBL" id="BMIW01000013">
    <property type="protein sequence ID" value="GGF99126.1"/>
    <property type="molecule type" value="Genomic_DNA"/>
</dbReference>
<keyword evidence="1" id="KW-0472">Membrane</keyword>
<proteinExistence type="predicted"/>
<gene>
    <name evidence="2" type="ORF">GCM10010913_21140</name>
</gene>
<name>A0ABQ1VTY5_9BACL</name>
<keyword evidence="3" id="KW-1185">Reference proteome</keyword>
<dbReference type="RefSeq" id="WP_120464628.1">
    <property type="nucleotide sequence ID" value="NZ_BMIW01000013.1"/>
</dbReference>
<feature type="transmembrane region" description="Helical" evidence="1">
    <location>
        <begin position="109"/>
        <end position="134"/>
    </location>
</feature>